<reference evidence="5" key="1">
    <citation type="journal article" date="2023" name="Mol. Phylogenet. Evol.">
        <title>Genome-scale phylogeny and comparative genomics of the fungal order Sordariales.</title>
        <authorList>
            <person name="Hensen N."/>
            <person name="Bonometti L."/>
            <person name="Westerberg I."/>
            <person name="Brannstrom I.O."/>
            <person name="Guillou S."/>
            <person name="Cros-Aarteil S."/>
            <person name="Calhoun S."/>
            <person name="Haridas S."/>
            <person name="Kuo A."/>
            <person name="Mondo S."/>
            <person name="Pangilinan J."/>
            <person name="Riley R."/>
            <person name="LaButti K."/>
            <person name="Andreopoulos B."/>
            <person name="Lipzen A."/>
            <person name="Chen C."/>
            <person name="Yan M."/>
            <person name="Daum C."/>
            <person name="Ng V."/>
            <person name="Clum A."/>
            <person name="Steindorff A."/>
            <person name="Ohm R.A."/>
            <person name="Martin F."/>
            <person name="Silar P."/>
            <person name="Natvig D.O."/>
            <person name="Lalanne C."/>
            <person name="Gautier V."/>
            <person name="Ament-Velasquez S.L."/>
            <person name="Kruys A."/>
            <person name="Hutchinson M.I."/>
            <person name="Powell A.J."/>
            <person name="Barry K."/>
            <person name="Miller A.N."/>
            <person name="Grigoriev I.V."/>
            <person name="Debuchy R."/>
            <person name="Gladieux P."/>
            <person name="Hiltunen Thoren M."/>
            <person name="Johannesson H."/>
        </authorList>
    </citation>
    <scope>NUCLEOTIDE SEQUENCE</scope>
    <source>
        <strain evidence="5">CBS 990.96</strain>
    </source>
</reference>
<organism evidence="5 6">
    <name type="scientific">Podospora fimiseda</name>
    <dbReference type="NCBI Taxonomy" id="252190"/>
    <lineage>
        <taxon>Eukaryota</taxon>
        <taxon>Fungi</taxon>
        <taxon>Dikarya</taxon>
        <taxon>Ascomycota</taxon>
        <taxon>Pezizomycotina</taxon>
        <taxon>Sordariomycetes</taxon>
        <taxon>Sordariomycetidae</taxon>
        <taxon>Sordariales</taxon>
        <taxon>Podosporaceae</taxon>
        <taxon>Podospora</taxon>
    </lineage>
</organism>
<evidence type="ECO:0000256" key="3">
    <source>
        <dbReference type="SAM" id="SignalP"/>
    </source>
</evidence>
<accession>A0AAN6YQ07</accession>
<evidence type="ECO:0000313" key="5">
    <source>
        <dbReference type="EMBL" id="KAK4222358.1"/>
    </source>
</evidence>
<dbReference type="Proteomes" id="UP001301958">
    <property type="component" value="Unassembled WGS sequence"/>
</dbReference>
<evidence type="ECO:0000313" key="6">
    <source>
        <dbReference type="Proteomes" id="UP001301958"/>
    </source>
</evidence>
<keyword evidence="3" id="KW-0732">Signal</keyword>
<dbReference type="EMBL" id="MU865476">
    <property type="protein sequence ID" value="KAK4222358.1"/>
    <property type="molecule type" value="Genomic_DNA"/>
</dbReference>
<dbReference type="PROSITE" id="PS51212">
    <property type="entry name" value="WSC"/>
    <property type="match status" value="1"/>
</dbReference>
<feature type="transmembrane region" description="Helical" evidence="2">
    <location>
        <begin position="187"/>
        <end position="212"/>
    </location>
</feature>
<sequence>MKSITFIAAALLAAVGDALPDHGSTGHRLVGRALQAPKAPPMINQQTIQGCFKSSGELVMNGTLTFNSKGGCITNICFKKGYAVGALGGGNQCWCGDKYPPKRDLVADEKCSYPCPGYDQEACGGIGFWSVYNTGVALAVENAERSSLSTSTSATSGPTSTSTQPAQTVLVTQSSTPDEEKKGGKNVAGIVAGVVVGFIVVAAALSGGYLFFRNKRNKEIEEEHRRNAAVSAFIGKPPSSSGGMSMTDSRMDPVMAHRRMSDGSIADNQDYSRRILRVTNA</sequence>
<evidence type="ECO:0000256" key="2">
    <source>
        <dbReference type="SAM" id="Phobius"/>
    </source>
</evidence>
<dbReference type="InterPro" id="IPR002889">
    <property type="entry name" value="WSC_carb-bd"/>
</dbReference>
<feature type="domain" description="WSC" evidence="4">
    <location>
        <begin position="45"/>
        <end position="135"/>
    </location>
</feature>
<comment type="caution">
    <text evidence="5">The sequence shown here is derived from an EMBL/GenBank/DDBJ whole genome shotgun (WGS) entry which is preliminary data.</text>
</comment>
<keyword evidence="2" id="KW-0812">Transmembrane</keyword>
<proteinExistence type="predicted"/>
<dbReference type="SMART" id="SM00321">
    <property type="entry name" value="WSC"/>
    <property type="match status" value="1"/>
</dbReference>
<reference evidence="5" key="2">
    <citation type="submission" date="2023-05" db="EMBL/GenBank/DDBJ databases">
        <authorList>
            <consortium name="Lawrence Berkeley National Laboratory"/>
            <person name="Steindorff A."/>
            <person name="Hensen N."/>
            <person name="Bonometti L."/>
            <person name="Westerberg I."/>
            <person name="Brannstrom I.O."/>
            <person name="Guillou S."/>
            <person name="Cros-Aarteil S."/>
            <person name="Calhoun S."/>
            <person name="Haridas S."/>
            <person name="Kuo A."/>
            <person name="Mondo S."/>
            <person name="Pangilinan J."/>
            <person name="Riley R."/>
            <person name="Labutti K."/>
            <person name="Andreopoulos B."/>
            <person name="Lipzen A."/>
            <person name="Chen C."/>
            <person name="Yanf M."/>
            <person name="Daum C."/>
            <person name="Ng V."/>
            <person name="Clum A."/>
            <person name="Ohm R."/>
            <person name="Martin F."/>
            <person name="Silar P."/>
            <person name="Natvig D."/>
            <person name="Lalanne C."/>
            <person name="Gautier V."/>
            <person name="Ament-Velasquez S.L."/>
            <person name="Kruys A."/>
            <person name="Hutchinson M.I."/>
            <person name="Powell A.J."/>
            <person name="Barry K."/>
            <person name="Miller A.N."/>
            <person name="Grigoriev I.V."/>
            <person name="Debuchy R."/>
            <person name="Gladieux P."/>
            <person name="Thoren M.H."/>
            <person name="Johannesson H."/>
        </authorList>
    </citation>
    <scope>NUCLEOTIDE SEQUENCE</scope>
    <source>
        <strain evidence="5">CBS 990.96</strain>
    </source>
</reference>
<feature type="region of interest" description="Disordered" evidence="1">
    <location>
        <begin position="149"/>
        <end position="184"/>
    </location>
</feature>
<keyword evidence="2" id="KW-0472">Membrane</keyword>
<keyword evidence="6" id="KW-1185">Reference proteome</keyword>
<evidence type="ECO:0000256" key="1">
    <source>
        <dbReference type="SAM" id="MobiDB-lite"/>
    </source>
</evidence>
<evidence type="ECO:0000259" key="4">
    <source>
        <dbReference type="PROSITE" id="PS51212"/>
    </source>
</evidence>
<feature type="signal peptide" evidence="3">
    <location>
        <begin position="1"/>
        <end position="18"/>
    </location>
</feature>
<feature type="chain" id="PRO_5042989279" evidence="3">
    <location>
        <begin position="19"/>
        <end position="281"/>
    </location>
</feature>
<protein>
    <submittedName>
        <fullName evidence="5">Wsc domain protein</fullName>
    </submittedName>
</protein>
<keyword evidence="2" id="KW-1133">Transmembrane helix</keyword>
<dbReference type="Pfam" id="PF01822">
    <property type="entry name" value="WSC"/>
    <property type="match status" value="1"/>
</dbReference>
<gene>
    <name evidence="5" type="ORF">QBC38DRAFT_85900</name>
</gene>
<feature type="compositionally biased region" description="Low complexity" evidence="1">
    <location>
        <begin position="149"/>
        <end position="168"/>
    </location>
</feature>
<dbReference type="AlphaFoldDB" id="A0AAN6YQ07"/>
<name>A0AAN6YQ07_9PEZI</name>